<name>A0A845STW7_9FIRM</name>
<reference evidence="1 2" key="1">
    <citation type="submission" date="2019-06" db="EMBL/GenBank/DDBJ databases">
        <title>Draft genome sequences of 15 bacterial species constituting the stable defined intestinal microbiota of the GM15 gnotobiotic mouse model.</title>
        <authorList>
            <person name="Elie C."/>
            <person name="Mathieu A."/>
            <person name="Saliou A."/>
            <person name="Darnaud M."/>
            <person name="Leulier F."/>
            <person name="Tamellini A."/>
        </authorList>
    </citation>
    <scope>NUCLEOTIDE SEQUENCE [LARGE SCALE GENOMIC DNA]</scope>
    <source>
        <strain evidence="1 2">JM4-15</strain>
    </source>
</reference>
<sequence length="97" mass="11056">MKKWIIPVTWEVCGVVEVEVNTLDEALRYVEEDPDDIPLPSEHNYVDGSFRPSIDDIEEIRSLYNNNQADLGMIPDLSLISPICSCDETEDNEPFNV</sequence>
<dbReference type="AlphaFoldDB" id="A0A845STW7"/>
<proteinExistence type="predicted"/>
<dbReference type="Proteomes" id="UP000462501">
    <property type="component" value="Unassembled WGS sequence"/>
</dbReference>
<evidence type="ECO:0000313" key="1">
    <source>
        <dbReference type="EMBL" id="NDO37762.1"/>
    </source>
</evidence>
<dbReference type="EMBL" id="VIQT01000002">
    <property type="protein sequence ID" value="NDO37762.1"/>
    <property type="molecule type" value="Genomic_DNA"/>
</dbReference>
<evidence type="ECO:0000313" key="2">
    <source>
        <dbReference type="Proteomes" id="UP000462501"/>
    </source>
</evidence>
<gene>
    <name evidence="1" type="ORF">FMM72_00615</name>
</gene>
<dbReference type="RefSeq" id="WP_162220245.1">
    <property type="nucleotide sequence ID" value="NZ_VIQT01000002.1"/>
</dbReference>
<comment type="caution">
    <text evidence="1">The sequence shown here is derived from an EMBL/GenBank/DDBJ whole genome shotgun (WGS) entry which is preliminary data.</text>
</comment>
<organism evidence="1 2">
    <name type="scientific">Anaerotruncus colihominis</name>
    <dbReference type="NCBI Taxonomy" id="169435"/>
    <lineage>
        <taxon>Bacteria</taxon>
        <taxon>Bacillati</taxon>
        <taxon>Bacillota</taxon>
        <taxon>Clostridia</taxon>
        <taxon>Eubacteriales</taxon>
        <taxon>Oscillospiraceae</taxon>
        <taxon>Anaerotruncus</taxon>
    </lineage>
</organism>
<accession>A0A845STW7</accession>
<protein>
    <submittedName>
        <fullName evidence="1">Uncharacterized protein</fullName>
    </submittedName>
</protein>